<keyword evidence="2" id="KW-1185">Reference proteome</keyword>
<evidence type="ECO:0000313" key="2">
    <source>
        <dbReference type="Proteomes" id="UP001523262"/>
    </source>
</evidence>
<organism evidence="1 2">
    <name type="scientific">Neobacillus pocheonensis</name>
    <dbReference type="NCBI Taxonomy" id="363869"/>
    <lineage>
        <taxon>Bacteria</taxon>
        <taxon>Bacillati</taxon>
        <taxon>Bacillota</taxon>
        <taxon>Bacilli</taxon>
        <taxon>Bacillales</taxon>
        <taxon>Bacillaceae</taxon>
        <taxon>Neobacillus</taxon>
    </lineage>
</organism>
<evidence type="ECO:0008006" key="3">
    <source>
        <dbReference type="Google" id="ProtNLM"/>
    </source>
</evidence>
<dbReference type="Proteomes" id="UP001523262">
    <property type="component" value="Unassembled WGS sequence"/>
</dbReference>
<gene>
    <name evidence="1" type="ORF">NDK43_23215</name>
</gene>
<dbReference type="EMBL" id="JAMQCR010000002">
    <property type="protein sequence ID" value="MCM2534722.1"/>
    <property type="molecule type" value="Genomic_DNA"/>
</dbReference>
<dbReference type="InterPro" id="IPR015424">
    <property type="entry name" value="PyrdxlP-dep_Trfase"/>
</dbReference>
<dbReference type="InterPro" id="IPR015422">
    <property type="entry name" value="PyrdxlP-dep_Trfase_small"/>
</dbReference>
<name>A0ABT0WEH1_9BACI</name>
<comment type="caution">
    <text evidence="1">The sequence shown here is derived from an EMBL/GenBank/DDBJ whole genome shotgun (WGS) entry which is preliminary data.</text>
</comment>
<reference evidence="1 2" key="1">
    <citation type="submission" date="2022-06" db="EMBL/GenBank/DDBJ databases">
        <authorList>
            <person name="Jeon C.O."/>
        </authorList>
    </citation>
    <scope>NUCLEOTIDE SEQUENCE [LARGE SCALE GENOMIC DNA]</scope>
    <source>
        <strain evidence="1 2">KCTC 13943</strain>
    </source>
</reference>
<dbReference type="SUPFAM" id="SSF53383">
    <property type="entry name" value="PLP-dependent transferases"/>
    <property type="match status" value="1"/>
</dbReference>
<proteinExistence type="predicted"/>
<dbReference type="Gene3D" id="3.90.1150.10">
    <property type="entry name" value="Aspartate Aminotransferase, domain 1"/>
    <property type="match status" value="1"/>
</dbReference>
<protein>
    <recommendedName>
        <fullName evidence="3">Aminotransferase class I/classII domain-containing protein</fullName>
    </recommendedName>
</protein>
<accession>A0ABT0WEH1</accession>
<evidence type="ECO:0000313" key="1">
    <source>
        <dbReference type="EMBL" id="MCM2534722.1"/>
    </source>
</evidence>
<sequence>MIGVLSDKDVIEEFANANLVTSRARWSNVNRGCMNILANIYKDETLLKKVNAERQECNALIAKRADAFIKEANQIGLKILPYHAGFFITIPCDKPDAVSELLIAERIFVAPLLKGIRVAACSVPVTLMYGLAAKIQYAIVRANSARL</sequence>